<dbReference type="PROSITE" id="PS50297">
    <property type="entry name" value="ANK_REP_REGION"/>
    <property type="match status" value="2"/>
</dbReference>
<organism evidence="5 6">
    <name type="scientific">Armatimonas rosea</name>
    <dbReference type="NCBI Taxonomy" id="685828"/>
    <lineage>
        <taxon>Bacteria</taxon>
        <taxon>Bacillati</taxon>
        <taxon>Armatimonadota</taxon>
        <taxon>Armatimonadia</taxon>
        <taxon>Armatimonadales</taxon>
        <taxon>Armatimonadaceae</taxon>
        <taxon>Armatimonas</taxon>
    </lineage>
</organism>
<dbReference type="PROSITE" id="PS50088">
    <property type="entry name" value="ANK_REPEAT"/>
    <property type="match status" value="2"/>
</dbReference>
<dbReference type="Proteomes" id="UP000520814">
    <property type="component" value="Unassembled WGS sequence"/>
</dbReference>
<keyword evidence="4" id="KW-0472">Membrane</keyword>
<dbReference type="InterPro" id="IPR036770">
    <property type="entry name" value="Ankyrin_rpt-contain_sf"/>
</dbReference>
<evidence type="ECO:0000313" key="6">
    <source>
        <dbReference type="Proteomes" id="UP000520814"/>
    </source>
</evidence>
<gene>
    <name evidence="5" type="ORF">HNQ39_001233</name>
</gene>
<keyword evidence="1" id="KW-0677">Repeat</keyword>
<dbReference type="PANTHER" id="PTHR46680:SF3">
    <property type="entry name" value="NF-KAPPA-B INHIBITOR CACTUS"/>
    <property type="match status" value="1"/>
</dbReference>
<keyword evidence="2 3" id="KW-0040">ANK repeat</keyword>
<name>A0A7W9W5W0_ARMRO</name>
<dbReference type="GO" id="GO:0005829">
    <property type="term" value="C:cytosol"/>
    <property type="evidence" value="ECO:0007669"/>
    <property type="project" value="TreeGrafter"/>
</dbReference>
<dbReference type="PANTHER" id="PTHR46680">
    <property type="entry name" value="NF-KAPPA-B INHIBITOR ALPHA"/>
    <property type="match status" value="1"/>
</dbReference>
<dbReference type="AlphaFoldDB" id="A0A7W9W5W0"/>
<proteinExistence type="predicted"/>
<dbReference type="GO" id="GO:0071356">
    <property type="term" value="P:cellular response to tumor necrosis factor"/>
    <property type="evidence" value="ECO:0007669"/>
    <property type="project" value="TreeGrafter"/>
</dbReference>
<keyword evidence="6" id="KW-1185">Reference proteome</keyword>
<dbReference type="Gene3D" id="1.25.40.20">
    <property type="entry name" value="Ankyrin repeat-containing domain"/>
    <property type="match status" value="1"/>
</dbReference>
<evidence type="ECO:0000256" key="1">
    <source>
        <dbReference type="ARBA" id="ARBA00022737"/>
    </source>
</evidence>
<feature type="transmembrane region" description="Helical" evidence="4">
    <location>
        <begin position="7"/>
        <end position="26"/>
    </location>
</feature>
<sequence length="183" mass="19852">MTKHRKVIVGLVALVVTGVLGAWWMVARSPDAQAHRFVTAIQDYEDGPIFETLLEQGVDPNYLDRTYSEPSVKEKLVALVAGGTPATGYEPMPLLFMACTNANEDAVKALLKHNANPNVAFLDGITPLIAATEAGSPRIVRLLLEHGAEINHRTTRGDTALKLARATQRDSVISLLLERGAKE</sequence>
<comment type="caution">
    <text evidence="5">The sequence shown here is derived from an EMBL/GenBank/DDBJ whole genome shotgun (WGS) entry which is preliminary data.</text>
</comment>
<keyword evidence="4" id="KW-0812">Transmembrane</keyword>
<dbReference type="SUPFAM" id="SSF48403">
    <property type="entry name" value="Ankyrin repeat"/>
    <property type="match status" value="1"/>
</dbReference>
<dbReference type="RefSeq" id="WP_184193072.1">
    <property type="nucleotide sequence ID" value="NZ_JACHGW010000001.1"/>
</dbReference>
<reference evidence="5 6" key="1">
    <citation type="submission" date="2020-08" db="EMBL/GenBank/DDBJ databases">
        <title>Genomic Encyclopedia of Type Strains, Phase IV (KMG-IV): sequencing the most valuable type-strain genomes for metagenomic binning, comparative biology and taxonomic classification.</title>
        <authorList>
            <person name="Goeker M."/>
        </authorList>
    </citation>
    <scope>NUCLEOTIDE SEQUENCE [LARGE SCALE GENOMIC DNA]</scope>
    <source>
        <strain evidence="5 6">DSM 23562</strain>
    </source>
</reference>
<dbReference type="InterPro" id="IPR002110">
    <property type="entry name" value="Ankyrin_rpt"/>
</dbReference>
<protein>
    <submittedName>
        <fullName evidence="5">Ankyrin repeat protein</fullName>
    </submittedName>
</protein>
<dbReference type="SMART" id="SM00248">
    <property type="entry name" value="ANK"/>
    <property type="match status" value="3"/>
</dbReference>
<dbReference type="GO" id="GO:0051059">
    <property type="term" value="F:NF-kappaB binding"/>
    <property type="evidence" value="ECO:0007669"/>
    <property type="project" value="TreeGrafter"/>
</dbReference>
<accession>A0A7W9W5W0</accession>
<evidence type="ECO:0000313" key="5">
    <source>
        <dbReference type="EMBL" id="MBB6049471.1"/>
    </source>
</evidence>
<keyword evidence="4" id="KW-1133">Transmembrane helix</keyword>
<dbReference type="InterPro" id="IPR051070">
    <property type="entry name" value="NF-kappa-B_inhibitor"/>
</dbReference>
<feature type="repeat" description="ANK" evidence="3">
    <location>
        <begin position="123"/>
        <end position="155"/>
    </location>
</feature>
<dbReference type="EMBL" id="JACHGW010000001">
    <property type="protein sequence ID" value="MBB6049471.1"/>
    <property type="molecule type" value="Genomic_DNA"/>
</dbReference>
<feature type="repeat" description="ANK" evidence="3">
    <location>
        <begin position="156"/>
        <end position="183"/>
    </location>
</feature>
<evidence type="ECO:0000256" key="2">
    <source>
        <dbReference type="ARBA" id="ARBA00023043"/>
    </source>
</evidence>
<dbReference type="Pfam" id="PF12796">
    <property type="entry name" value="Ank_2"/>
    <property type="match status" value="1"/>
</dbReference>
<evidence type="ECO:0000256" key="3">
    <source>
        <dbReference type="PROSITE-ProRule" id="PRU00023"/>
    </source>
</evidence>
<evidence type="ECO:0000256" key="4">
    <source>
        <dbReference type="SAM" id="Phobius"/>
    </source>
</evidence>